<evidence type="ECO:0000256" key="17">
    <source>
        <dbReference type="SAM" id="Phobius"/>
    </source>
</evidence>
<dbReference type="STRING" id="126957.T1IMJ8"/>
<dbReference type="InterPro" id="IPR037272">
    <property type="entry name" value="SNS_sf"/>
</dbReference>
<feature type="transmembrane region" description="Helical" evidence="17">
    <location>
        <begin position="110"/>
        <end position="132"/>
    </location>
</feature>
<comment type="subcellular location">
    <subcellularLocation>
        <location evidence="1">Membrane</location>
        <topology evidence="1">Multi-pass membrane protein</topology>
    </subcellularLocation>
</comment>
<evidence type="ECO:0000313" key="18">
    <source>
        <dbReference type="EnsemblMetazoa" id="SMAR002207-PA"/>
    </source>
</evidence>
<dbReference type="GO" id="GO:0015179">
    <property type="term" value="F:L-amino acid transmembrane transporter activity"/>
    <property type="evidence" value="ECO:0007669"/>
    <property type="project" value="TreeGrafter"/>
</dbReference>
<protein>
    <recommendedName>
        <fullName evidence="16">Transporter</fullName>
    </recommendedName>
</protein>
<dbReference type="PANTHER" id="PTHR11616">
    <property type="entry name" value="SODIUM/CHLORIDE DEPENDENT TRANSPORTER"/>
    <property type="match status" value="1"/>
</dbReference>
<dbReference type="eggNOG" id="KOG3659">
    <property type="taxonomic scope" value="Eukaryota"/>
</dbReference>
<dbReference type="GO" id="GO:0005283">
    <property type="term" value="F:amino acid:sodium symporter activity"/>
    <property type="evidence" value="ECO:0007669"/>
    <property type="project" value="TreeGrafter"/>
</dbReference>
<feature type="binding site" evidence="14">
    <location>
        <position position="386"/>
    </location>
    <ligand>
        <name>Na(+)</name>
        <dbReference type="ChEBI" id="CHEBI:29101"/>
        <label>1</label>
    </ligand>
</feature>
<evidence type="ECO:0000313" key="19">
    <source>
        <dbReference type="Proteomes" id="UP000014500"/>
    </source>
</evidence>
<evidence type="ECO:0000256" key="8">
    <source>
        <dbReference type="ARBA" id="ARBA00023053"/>
    </source>
</evidence>
<feature type="binding site" evidence="14">
    <location>
        <position position="284"/>
    </location>
    <ligand>
        <name>Na(+)</name>
        <dbReference type="ChEBI" id="CHEBI:29101"/>
        <label>1</label>
    </ligand>
</feature>
<evidence type="ECO:0000256" key="12">
    <source>
        <dbReference type="ARBA" id="ARBA00023201"/>
    </source>
</evidence>
<dbReference type="PRINTS" id="PR00176">
    <property type="entry name" value="NANEUSMPORT"/>
</dbReference>
<keyword evidence="15" id="KW-1015">Disulfide bond</keyword>
<comment type="function">
    <text evidence="13">Unusual broad substrate spectrum amino acid:sodium cotransporter that promotes absorption of the D isomers of essential amino acids. Neutral amino acids are the preferred substrates, especially methionine and phenylalanine.</text>
</comment>
<dbReference type="AlphaFoldDB" id="T1IMJ8"/>
<evidence type="ECO:0000256" key="13">
    <source>
        <dbReference type="ARBA" id="ARBA00037785"/>
    </source>
</evidence>
<accession>T1IMJ8</accession>
<keyword evidence="8 14" id="KW-0915">Sodium</keyword>
<keyword evidence="10 17" id="KW-0472">Membrane</keyword>
<dbReference type="InterPro" id="IPR000175">
    <property type="entry name" value="Na/ntran_symport"/>
</dbReference>
<evidence type="ECO:0000256" key="4">
    <source>
        <dbReference type="ARBA" id="ARBA00022692"/>
    </source>
</evidence>
<keyword evidence="3 16" id="KW-0813">Transport</keyword>
<dbReference type="SUPFAM" id="SSF161070">
    <property type="entry name" value="SNF-like"/>
    <property type="match status" value="1"/>
</dbReference>
<feature type="transmembrane region" description="Helical" evidence="17">
    <location>
        <begin position="68"/>
        <end position="89"/>
    </location>
</feature>
<evidence type="ECO:0000256" key="14">
    <source>
        <dbReference type="PIRSR" id="PIRSR600175-1"/>
    </source>
</evidence>
<keyword evidence="14" id="KW-0479">Metal-binding</keyword>
<keyword evidence="12" id="KW-0739">Sodium transport</keyword>
<keyword evidence="19" id="KW-1185">Reference proteome</keyword>
<dbReference type="PhylomeDB" id="T1IMJ8"/>
<feature type="binding site" evidence="14">
    <location>
        <position position="44"/>
    </location>
    <ligand>
        <name>Na(+)</name>
        <dbReference type="ChEBI" id="CHEBI:29101"/>
        <label>2</label>
    </ligand>
</feature>
<feature type="transmembrane region" description="Helical" evidence="17">
    <location>
        <begin position="486"/>
        <end position="507"/>
    </location>
</feature>
<feature type="transmembrane region" description="Helical" evidence="17">
    <location>
        <begin position="368"/>
        <end position="391"/>
    </location>
</feature>
<dbReference type="EnsemblMetazoa" id="SMAR002207-RA">
    <property type="protein sequence ID" value="SMAR002207-PA"/>
    <property type="gene ID" value="SMAR002207"/>
</dbReference>
<comment type="similarity">
    <text evidence="2 16">Belongs to the sodium:neurotransmitter symporter (SNF) (TC 2.A.22) family.</text>
</comment>
<dbReference type="Pfam" id="PF00209">
    <property type="entry name" value="SNF"/>
    <property type="match status" value="1"/>
</dbReference>
<feature type="transmembrane region" description="Helical" evidence="17">
    <location>
        <begin position="38"/>
        <end position="56"/>
    </location>
</feature>
<dbReference type="PROSITE" id="PS50267">
    <property type="entry name" value="NA_NEUROTRAN_SYMP_3"/>
    <property type="match status" value="1"/>
</dbReference>
<feature type="transmembrane region" description="Helical" evidence="17">
    <location>
        <begin position="519"/>
        <end position="543"/>
    </location>
</feature>
<proteinExistence type="inferred from homology"/>
<evidence type="ECO:0000256" key="2">
    <source>
        <dbReference type="ARBA" id="ARBA00006459"/>
    </source>
</evidence>
<keyword evidence="5 16" id="KW-0769">Symport</keyword>
<dbReference type="OMA" id="WARCKPE"/>
<keyword evidence="7 17" id="KW-1133">Transmembrane helix</keyword>
<dbReference type="GO" id="GO:0005886">
    <property type="term" value="C:plasma membrane"/>
    <property type="evidence" value="ECO:0007669"/>
    <property type="project" value="TreeGrafter"/>
</dbReference>
<feature type="transmembrane region" description="Helical" evidence="17">
    <location>
        <begin position="235"/>
        <end position="254"/>
    </location>
</feature>
<reference evidence="19" key="1">
    <citation type="submission" date="2011-05" db="EMBL/GenBank/DDBJ databases">
        <authorList>
            <person name="Richards S.R."/>
            <person name="Qu J."/>
            <person name="Jiang H."/>
            <person name="Jhangiani S.N."/>
            <person name="Agravi P."/>
            <person name="Goodspeed R."/>
            <person name="Gross S."/>
            <person name="Mandapat C."/>
            <person name="Jackson L."/>
            <person name="Mathew T."/>
            <person name="Pu L."/>
            <person name="Thornton R."/>
            <person name="Saada N."/>
            <person name="Wilczek-Boney K.B."/>
            <person name="Lee S."/>
            <person name="Kovar C."/>
            <person name="Wu Y."/>
            <person name="Scherer S.E."/>
            <person name="Worley K.C."/>
            <person name="Muzny D.M."/>
            <person name="Gibbs R."/>
        </authorList>
    </citation>
    <scope>NUCLEOTIDE SEQUENCE</scope>
    <source>
        <strain evidence="19">Brora</strain>
    </source>
</reference>
<dbReference type="EMBL" id="JH431067">
    <property type="status" value="NOT_ANNOTATED_CDS"/>
    <property type="molecule type" value="Genomic_DNA"/>
</dbReference>
<evidence type="ECO:0000256" key="3">
    <source>
        <dbReference type="ARBA" id="ARBA00022448"/>
    </source>
</evidence>
<keyword evidence="4 16" id="KW-0812">Transmembrane</keyword>
<evidence type="ECO:0000256" key="9">
    <source>
        <dbReference type="ARBA" id="ARBA00023065"/>
    </source>
</evidence>
<reference evidence="18" key="2">
    <citation type="submission" date="2015-02" db="UniProtKB">
        <authorList>
            <consortium name="EnsemblMetazoa"/>
        </authorList>
    </citation>
    <scope>IDENTIFICATION</scope>
</reference>
<dbReference type="PANTHER" id="PTHR11616:SF321">
    <property type="entry name" value="SODIUM-DEPENDENT NUTRIENT AMINO ACID TRANSPORTER 1-RELATED"/>
    <property type="match status" value="1"/>
</dbReference>
<feature type="transmembrane region" description="Helical" evidence="17">
    <location>
        <begin position="412"/>
        <end position="434"/>
    </location>
</feature>
<evidence type="ECO:0000256" key="16">
    <source>
        <dbReference type="RuleBase" id="RU003732"/>
    </source>
</evidence>
<name>T1IMJ8_STRMM</name>
<evidence type="ECO:0000256" key="6">
    <source>
        <dbReference type="ARBA" id="ARBA00022970"/>
    </source>
</evidence>
<evidence type="ECO:0000256" key="7">
    <source>
        <dbReference type="ARBA" id="ARBA00022989"/>
    </source>
</evidence>
<keyword evidence="6" id="KW-0029">Amino-acid transport</keyword>
<organism evidence="18 19">
    <name type="scientific">Strigamia maritima</name>
    <name type="common">European centipede</name>
    <name type="synonym">Geophilus maritimus</name>
    <dbReference type="NCBI Taxonomy" id="126957"/>
    <lineage>
        <taxon>Eukaryota</taxon>
        <taxon>Metazoa</taxon>
        <taxon>Ecdysozoa</taxon>
        <taxon>Arthropoda</taxon>
        <taxon>Myriapoda</taxon>
        <taxon>Chilopoda</taxon>
        <taxon>Pleurostigmophora</taxon>
        <taxon>Geophilomorpha</taxon>
        <taxon>Linotaeniidae</taxon>
        <taxon>Strigamia</taxon>
    </lineage>
</organism>
<dbReference type="GO" id="GO:0089718">
    <property type="term" value="P:amino acid import across plasma membrane"/>
    <property type="evidence" value="ECO:0007669"/>
    <property type="project" value="TreeGrafter"/>
</dbReference>
<keyword evidence="9" id="KW-0406">Ion transport</keyword>
<dbReference type="HOGENOM" id="CLU_006855_9_5_1"/>
<sequence>METTREGGIRNKWYKGWDLLQSYLSTPIRDKWNRQLEFMLTCLGYCIGFGNIWRFPYVVHKNGGGAFFLPYILILIILALPIFYMETLLGQFSGCNPISVYSFAPACKGIGFSSLMVCLYCSMYYIMFMVYASKYFFQSFAYELPWARCKPEWGADANCLDRLNANKNVTWKTNLSPPTEQYWQIAILHLKDHTGKRYSIENLGSIQWDLFGLLLLSCIIQYLYLFRGIKLSGKLVYFTATFPFVVLITLLLYALTLDGAVDGLEYLFFPDWSLARSCNAIFFSTGIAYGCLILYSSFNDFQYPVRLISIAVVFLDLFASFCSSMTVFSILGYLAKRLNNVDITKVVEQGPGLIFVVMPEAISTMPVAQLWSCLYFLMLYTVGIASQASMVDTVITTSYEEIPKLKKHKGKVRIFACLCLFLLSIPCTMNGGIHFVKFLDNFSTEITLTTIALCELLSVMFVYGYRKFFCDVHFMCGHRVNLYWRVCWLGIIPVLLIILLGLGLFNSTSCEHLSIQMCIIGWIIALSCLISIPAFALYSMFIITPKWRTAYMPEPQWGPRDMVNKLLYLEWQKEKGQTFDEETTTNLDSLLAEVTPEMETVEAVVKNRLDEKRFSIFHRFGPSFKKGEIDVLDSNM</sequence>
<dbReference type="GO" id="GO:0046872">
    <property type="term" value="F:metal ion binding"/>
    <property type="evidence" value="ECO:0007669"/>
    <property type="project" value="UniProtKB-KW"/>
</dbReference>
<dbReference type="Proteomes" id="UP000014500">
    <property type="component" value="Unassembled WGS sequence"/>
</dbReference>
<feature type="transmembrane region" description="Helical" evidence="17">
    <location>
        <begin position="274"/>
        <end position="295"/>
    </location>
</feature>
<dbReference type="PROSITE" id="PS00610">
    <property type="entry name" value="NA_NEUROTRAN_SYMP_1"/>
    <property type="match status" value="1"/>
</dbReference>
<keyword evidence="11" id="KW-0325">Glycoprotein</keyword>
<evidence type="ECO:0000256" key="15">
    <source>
        <dbReference type="PIRSR" id="PIRSR600175-2"/>
    </source>
</evidence>
<evidence type="ECO:0000256" key="11">
    <source>
        <dbReference type="ARBA" id="ARBA00023180"/>
    </source>
</evidence>
<feature type="transmembrane region" description="Helical" evidence="17">
    <location>
        <begin position="307"/>
        <end position="335"/>
    </location>
</feature>
<feature type="binding site" evidence="14">
    <location>
        <position position="51"/>
    </location>
    <ligand>
        <name>Na(+)</name>
        <dbReference type="ChEBI" id="CHEBI:29101"/>
        <label>1</label>
    </ligand>
</feature>
<feature type="transmembrane region" description="Helical" evidence="17">
    <location>
        <begin position="206"/>
        <end position="226"/>
    </location>
</feature>
<feature type="transmembrane region" description="Helical" evidence="17">
    <location>
        <begin position="446"/>
        <end position="465"/>
    </location>
</feature>
<evidence type="ECO:0000256" key="5">
    <source>
        <dbReference type="ARBA" id="ARBA00022847"/>
    </source>
</evidence>
<evidence type="ECO:0000256" key="10">
    <source>
        <dbReference type="ARBA" id="ARBA00023136"/>
    </source>
</evidence>
<feature type="disulfide bond" evidence="15">
    <location>
        <begin position="149"/>
        <end position="159"/>
    </location>
</feature>
<evidence type="ECO:0000256" key="1">
    <source>
        <dbReference type="ARBA" id="ARBA00004141"/>
    </source>
</evidence>